<dbReference type="Pfam" id="PF00126">
    <property type="entry name" value="HTH_1"/>
    <property type="match status" value="1"/>
</dbReference>
<dbReference type="PANTHER" id="PTHR30537">
    <property type="entry name" value="HTH-TYPE TRANSCRIPTIONAL REGULATOR"/>
    <property type="match status" value="1"/>
</dbReference>
<evidence type="ECO:0000256" key="3">
    <source>
        <dbReference type="ARBA" id="ARBA00023125"/>
    </source>
</evidence>
<dbReference type="RefSeq" id="WP_167673875.1">
    <property type="nucleotide sequence ID" value="NZ_JAATJS010000005.1"/>
</dbReference>
<dbReference type="PANTHER" id="PTHR30537:SF71">
    <property type="entry name" value="TRANSCRIPTIONAL REGULATORY PROTEIN"/>
    <property type="match status" value="1"/>
</dbReference>
<dbReference type="InterPro" id="IPR005119">
    <property type="entry name" value="LysR_subst-bd"/>
</dbReference>
<keyword evidence="3" id="KW-0238">DNA-binding</keyword>
<evidence type="ECO:0000313" key="7">
    <source>
        <dbReference type="Proteomes" id="UP000707352"/>
    </source>
</evidence>
<dbReference type="Gene3D" id="1.10.10.10">
    <property type="entry name" value="Winged helix-like DNA-binding domain superfamily/Winged helix DNA-binding domain"/>
    <property type="match status" value="1"/>
</dbReference>
<dbReference type="InterPro" id="IPR036390">
    <property type="entry name" value="WH_DNA-bd_sf"/>
</dbReference>
<dbReference type="Proteomes" id="UP000707352">
    <property type="component" value="Unassembled WGS sequence"/>
</dbReference>
<name>A0ABX0VG28_9HYPH</name>
<dbReference type="InterPro" id="IPR000847">
    <property type="entry name" value="LysR_HTH_N"/>
</dbReference>
<dbReference type="InterPro" id="IPR036388">
    <property type="entry name" value="WH-like_DNA-bd_sf"/>
</dbReference>
<proteinExistence type="inferred from homology"/>
<evidence type="ECO:0000256" key="1">
    <source>
        <dbReference type="ARBA" id="ARBA00009437"/>
    </source>
</evidence>
<dbReference type="SUPFAM" id="SSF53850">
    <property type="entry name" value="Periplasmic binding protein-like II"/>
    <property type="match status" value="1"/>
</dbReference>
<feature type="domain" description="HTH lysR-type" evidence="5">
    <location>
        <begin position="1"/>
        <end position="60"/>
    </location>
</feature>
<dbReference type="Gene3D" id="3.40.190.290">
    <property type="match status" value="1"/>
</dbReference>
<comment type="similarity">
    <text evidence="1">Belongs to the LysR transcriptional regulatory family.</text>
</comment>
<gene>
    <name evidence="6" type="ORF">HB375_15280</name>
</gene>
<evidence type="ECO:0000256" key="2">
    <source>
        <dbReference type="ARBA" id="ARBA00023015"/>
    </source>
</evidence>
<evidence type="ECO:0000313" key="6">
    <source>
        <dbReference type="EMBL" id="NIX77960.1"/>
    </source>
</evidence>
<evidence type="ECO:0000256" key="4">
    <source>
        <dbReference type="ARBA" id="ARBA00023163"/>
    </source>
</evidence>
<dbReference type="Pfam" id="PF03466">
    <property type="entry name" value="LysR_substrate"/>
    <property type="match status" value="1"/>
</dbReference>
<reference evidence="6 7" key="1">
    <citation type="submission" date="2020-03" db="EMBL/GenBank/DDBJ databases">
        <title>The genome sequence of Microvirga sp. c23x22.</title>
        <authorList>
            <person name="Zhang X."/>
        </authorList>
    </citation>
    <scope>NUCLEOTIDE SEQUENCE [LARGE SCALE GENOMIC DNA]</scope>
    <source>
        <strain evidence="7">c23x22</strain>
    </source>
</reference>
<protein>
    <submittedName>
        <fullName evidence="6">LysR family transcriptional regulator</fullName>
    </submittedName>
</protein>
<keyword evidence="4" id="KW-0804">Transcription</keyword>
<evidence type="ECO:0000259" key="5">
    <source>
        <dbReference type="PROSITE" id="PS50931"/>
    </source>
</evidence>
<dbReference type="SUPFAM" id="SSF46785">
    <property type="entry name" value="Winged helix' DNA-binding domain"/>
    <property type="match status" value="1"/>
</dbReference>
<dbReference type="EMBL" id="JAATJS010000005">
    <property type="protein sequence ID" value="NIX77960.1"/>
    <property type="molecule type" value="Genomic_DNA"/>
</dbReference>
<dbReference type="InterPro" id="IPR058163">
    <property type="entry name" value="LysR-type_TF_proteobact-type"/>
</dbReference>
<accession>A0ABX0VG28</accession>
<dbReference type="PROSITE" id="PS50931">
    <property type="entry name" value="HTH_LYSR"/>
    <property type="match status" value="1"/>
</dbReference>
<keyword evidence="7" id="KW-1185">Reference proteome</keyword>
<keyword evidence="2" id="KW-0805">Transcription regulation</keyword>
<sequence length="323" mass="35536">MDNRMGEMLVFIRVVEAGSFSEAARQLRMTPSTVSKAVIRIEERLGARLIERSTRRLKLTEDGRTYYERSLAIATDVDDLEQSLSQGSHKVSGVVRVNTSVPFGVLMVEPLLPGFWEEYPDIVVDLSLSDEVVDLYLERTDVAFRIGTLADSGLVALRIGATKRHIVASPAYLAKHGTPTMIEDLERHNCLGFNFRRTAPVWPLHQAGRIVDRTVRGSLLANNGETVRRLAVAGVGLARLGHFHVAEDLAAGRLVSVLQDAGDAEEIHALHLGTQRSPARIRAFLDYMVPACAKRSARRTDPYCGQILPPWPGKDDPAAIAPA</sequence>
<organism evidence="6 7">
    <name type="scientific">Microvirga terricola</name>
    <dbReference type="NCBI Taxonomy" id="2719797"/>
    <lineage>
        <taxon>Bacteria</taxon>
        <taxon>Pseudomonadati</taxon>
        <taxon>Pseudomonadota</taxon>
        <taxon>Alphaproteobacteria</taxon>
        <taxon>Hyphomicrobiales</taxon>
        <taxon>Methylobacteriaceae</taxon>
        <taxon>Microvirga</taxon>
    </lineage>
</organism>
<comment type="caution">
    <text evidence="6">The sequence shown here is derived from an EMBL/GenBank/DDBJ whole genome shotgun (WGS) entry which is preliminary data.</text>
</comment>